<dbReference type="PRINTS" id="PR00032">
    <property type="entry name" value="HTHARAC"/>
</dbReference>
<evidence type="ECO:0000259" key="7">
    <source>
        <dbReference type="PROSITE" id="PS01124"/>
    </source>
</evidence>
<dbReference type="Gene3D" id="3.40.50.2300">
    <property type="match status" value="1"/>
</dbReference>
<keyword evidence="10" id="KW-1185">Reference proteome</keyword>
<protein>
    <recommendedName>
        <fullName evidence="1">Stage 0 sporulation protein A homolog</fullName>
    </recommendedName>
</protein>
<dbReference type="CDD" id="cd17536">
    <property type="entry name" value="REC_YesN-like"/>
    <property type="match status" value="1"/>
</dbReference>
<dbReference type="GO" id="GO:0003700">
    <property type="term" value="F:DNA-binding transcription factor activity"/>
    <property type="evidence" value="ECO:0007669"/>
    <property type="project" value="InterPro"/>
</dbReference>
<dbReference type="InterPro" id="IPR020449">
    <property type="entry name" value="Tscrpt_reg_AraC-type_HTH"/>
</dbReference>
<sequence>MLRVIISDDEELICKRISMLIHFEELDLELVGMAYDGESLLQMILDQSPDIVITDISMPKLDGLEVIRQAYNAEKHCKFIVVSGYRHFEYAYNALKYKVEDYLLKPITEETLNTTLRKVKDTIKTQGRETEDEKGRELRRLQFISQQVLTDLVKNPKSVEDINRIFATRFESGRFRMILVKLDFEQESHQLDIDVSAVLKQVGNIMRLRLSEACNDMIFEYKSEGVLATVNYQLNSELELQESVQQIFLETASVTELFRGLKFTVCVSRAVDNPNKLIELCSSIQQVIWQRLFAGVERVIYDRERNLSVEYDFSELRNHFIKSFEIIDEELFLKCMDQFFSLPYEVLRNKSVTDFLAEVMGELIRLNKEPISTFTDVEAVLERYRQIVRLSYTEKGLKENVSELVLEVMHHIKEALDKKHVKPVRSACQYIEENYQLNIRLEEIAQHVNLSAAYFSYLFKKETGKSLSEYVTEIKLQKARDMLKQGDLNISEIACEIGYSDVRYFSKIFKRVVGVKPSEYRKIYG</sequence>
<reference evidence="9 10" key="1">
    <citation type="submission" date="2011-08" db="EMBL/GenBank/DDBJ databases">
        <title>The Genome Sequence of Clostridium hathewayi WAL-18680.</title>
        <authorList>
            <consortium name="The Broad Institute Genome Sequencing Platform"/>
            <person name="Earl A."/>
            <person name="Ward D."/>
            <person name="Feldgarden M."/>
            <person name="Gevers D."/>
            <person name="Finegold S.M."/>
            <person name="Summanen P.H."/>
            <person name="Molitoris D.R."/>
            <person name="Song M."/>
            <person name="Daigneault M."/>
            <person name="Allen-Vercoe E."/>
            <person name="Young S.K."/>
            <person name="Zeng Q."/>
            <person name="Gargeya S."/>
            <person name="Fitzgerald M."/>
            <person name="Haas B."/>
            <person name="Abouelleil A."/>
            <person name="Alvarado L."/>
            <person name="Arachchi H.M."/>
            <person name="Berlin A."/>
            <person name="Brown A."/>
            <person name="Chapman S.B."/>
            <person name="Chen Z."/>
            <person name="Dunbar C."/>
            <person name="Freedman E."/>
            <person name="Gearin G."/>
            <person name="Gellesch M."/>
            <person name="Goldberg J."/>
            <person name="Griggs A."/>
            <person name="Gujja S."/>
            <person name="Heiman D."/>
            <person name="Howarth C."/>
            <person name="Larson L."/>
            <person name="Lui A."/>
            <person name="MacDonald P.J.P."/>
            <person name="Montmayeur A."/>
            <person name="Murphy C."/>
            <person name="Neiman D."/>
            <person name="Pearson M."/>
            <person name="Priest M."/>
            <person name="Roberts A."/>
            <person name="Saif S."/>
            <person name="Shea T."/>
            <person name="Shenoy N."/>
            <person name="Sisk P."/>
            <person name="Stolte C."/>
            <person name="Sykes S."/>
            <person name="Wortman J."/>
            <person name="Nusbaum C."/>
            <person name="Birren B."/>
        </authorList>
    </citation>
    <scope>NUCLEOTIDE SEQUENCE [LARGE SCALE GENOMIC DNA]</scope>
    <source>
        <strain evidence="9 10">WAL-18680</strain>
    </source>
</reference>
<feature type="domain" description="HTH araC/xylS-type" evidence="7">
    <location>
        <begin position="425"/>
        <end position="523"/>
    </location>
</feature>
<proteinExistence type="predicted"/>
<dbReference type="PATRIC" id="fig|742737.3.peg.4930"/>
<dbReference type="PROSITE" id="PS50110">
    <property type="entry name" value="RESPONSE_REGULATORY"/>
    <property type="match status" value="1"/>
</dbReference>
<dbReference type="Gene3D" id="1.10.10.60">
    <property type="entry name" value="Homeodomain-like"/>
    <property type="match status" value="2"/>
</dbReference>
<name>G5IN68_9FIRM</name>
<keyword evidence="4" id="KW-0804">Transcription</keyword>
<dbReference type="AlphaFoldDB" id="G5IN68"/>
<dbReference type="GO" id="GO:0043565">
    <property type="term" value="F:sequence-specific DNA binding"/>
    <property type="evidence" value="ECO:0007669"/>
    <property type="project" value="InterPro"/>
</dbReference>
<comment type="function">
    <text evidence="5">May play the central regulatory role in sporulation. It may be an element of the effector pathway responsible for the activation of sporulation genes in response to nutritional stress. Spo0A may act in concert with spo0H (a sigma factor) to control the expression of some genes that are critical to the sporulation process.</text>
</comment>
<dbReference type="InterPro" id="IPR018062">
    <property type="entry name" value="HTH_AraC-typ_CS"/>
</dbReference>
<evidence type="ECO:0000256" key="2">
    <source>
        <dbReference type="ARBA" id="ARBA00023015"/>
    </source>
</evidence>
<dbReference type="PANTHER" id="PTHR43280">
    <property type="entry name" value="ARAC-FAMILY TRANSCRIPTIONAL REGULATOR"/>
    <property type="match status" value="1"/>
</dbReference>
<keyword evidence="2" id="KW-0805">Transcription regulation</keyword>
<evidence type="ECO:0000256" key="3">
    <source>
        <dbReference type="ARBA" id="ARBA00023125"/>
    </source>
</evidence>
<dbReference type="RefSeq" id="WP_006782934.1">
    <property type="nucleotide sequence ID" value="NZ_CP040506.1"/>
</dbReference>
<keyword evidence="6" id="KW-0597">Phosphoprotein</keyword>
<dbReference type="SUPFAM" id="SSF46689">
    <property type="entry name" value="Homeodomain-like"/>
    <property type="match status" value="2"/>
</dbReference>
<evidence type="ECO:0000259" key="8">
    <source>
        <dbReference type="PROSITE" id="PS50110"/>
    </source>
</evidence>
<dbReference type="Proteomes" id="UP000005384">
    <property type="component" value="Unassembled WGS sequence"/>
</dbReference>
<comment type="caution">
    <text evidence="9">The sequence shown here is derived from an EMBL/GenBank/DDBJ whole genome shotgun (WGS) entry which is preliminary data.</text>
</comment>
<dbReference type="InterPro" id="IPR011006">
    <property type="entry name" value="CheY-like_superfamily"/>
</dbReference>
<evidence type="ECO:0000256" key="4">
    <source>
        <dbReference type="ARBA" id="ARBA00023163"/>
    </source>
</evidence>
<dbReference type="SMART" id="SM00448">
    <property type="entry name" value="REC"/>
    <property type="match status" value="1"/>
</dbReference>
<dbReference type="EMBL" id="ADLN01000127">
    <property type="protein sequence ID" value="EHI57039.1"/>
    <property type="molecule type" value="Genomic_DNA"/>
</dbReference>
<feature type="domain" description="Response regulatory" evidence="8">
    <location>
        <begin position="3"/>
        <end position="120"/>
    </location>
</feature>
<evidence type="ECO:0000313" key="10">
    <source>
        <dbReference type="Proteomes" id="UP000005384"/>
    </source>
</evidence>
<dbReference type="InterPro" id="IPR001789">
    <property type="entry name" value="Sig_transdc_resp-reg_receiver"/>
</dbReference>
<evidence type="ECO:0000256" key="5">
    <source>
        <dbReference type="ARBA" id="ARBA00024867"/>
    </source>
</evidence>
<dbReference type="SMART" id="SM00342">
    <property type="entry name" value="HTH_ARAC"/>
    <property type="match status" value="1"/>
</dbReference>
<dbReference type="PANTHER" id="PTHR43280:SF28">
    <property type="entry name" value="HTH-TYPE TRANSCRIPTIONAL ACTIVATOR RHAS"/>
    <property type="match status" value="1"/>
</dbReference>
<organism evidence="9 10">
    <name type="scientific">Hungatella hathewayi WAL-18680</name>
    <dbReference type="NCBI Taxonomy" id="742737"/>
    <lineage>
        <taxon>Bacteria</taxon>
        <taxon>Bacillati</taxon>
        <taxon>Bacillota</taxon>
        <taxon>Clostridia</taxon>
        <taxon>Lachnospirales</taxon>
        <taxon>Lachnospiraceae</taxon>
        <taxon>Hungatella</taxon>
    </lineage>
</organism>
<dbReference type="GO" id="GO:0000160">
    <property type="term" value="P:phosphorelay signal transduction system"/>
    <property type="evidence" value="ECO:0007669"/>
    <property type="project" value="InterPro"/>
</dbReference>
<dbReference type="PROSITE" id="PS01124">
    <property type="entry name" value="HTH_ARAC_FAMILY_2"/>
    <property type="match status" value="1"/>
</dbReference>
<evidence type="ECO:0000256" key="1">
    <source>
        <dbReference type="ARBA" id="ARBA00018672"/>
    </source>
</evidence>
<gene>
    <name evidence="9" type="ORF">HMPREF9473_04946</name>
</gene>
<dbReference type="InterPro" id="IPR018060">
    <property type="entry name" value="HTH_AraC"/>
</dbReference>
<dbReference type="HOGENOM" id="CLU_000445_5_0_9"/>
<dbReference type="SUPFAM" id="SSF52172">
    <property type="entry name" value="CheY-like"/>
    <property type="match status" value="1"/>
</dbReference>
<dbReference type="PROSITE" id="PS00041">
    <property type="entry name" value="HTH_ARAC_FAMILY_1"/>
    <property type="match status" value="1"/>
</dbReference>
<dbReference type="InterPro" id="IPR009057">
    <property type="entry name" value="Homeodomain-like_sf"/>
</dbReference>
<dbReference type="Pfam" id="PF00072">
    <property type="entry name" value="Response_reg"/>
    <property type="match status" value="1"/>
</dbReference>
<feature type="modified residue" description="4-aspartylphosphate" evidence="6">
    <location>
        <position position="55"/>
    </location>
</feature>
<dbReference type="Pfam" id="PF12833">
    <property type="entry name" value="HTH_18"/>
    <property type="match status" value="1"/>
</dbReference>
<accession>G5IN68</accession>
<keyword evidence="3" id="KW-0238">DNA-binding</keyword>
<evidence type="ECO:0000256" key="6">
    <source>
        <dbReference type="PROSITE-ProRule" id="PRU00169"/>
    </source>
</evidence>
<evidence type="ECO:0000313" key="9">
    <source>
        <dbReference type="EMBL" id="EHI57039.1"/>
    </source>
</evidence>